<feature type="region of interest" description="Disordered" evidence="1">
    <location>
        <begin position="1"/>
        <end position="59"/>
    </location>
</feature>
<reference evidence="2" key="1">
    <citation type="journal article" date="2019" name="Sci. Rep.">
        <title>Draft genome of Tanacetum cinerariifolium, the natural source of mosquito coil.</title>
        <authorList>
            <person name="Yamashiro T."/>
            <person name="Shiraishi A."/>
            <person name="Satake H."/>
            <person name="Nakayama K."/>
        </authorList>
    </citation>
    <scope>NUCLEOTIDE SEQUENCE</scope>
</reference>
<feature type="compositionally biased region" description="Acidic residues" evidence="1">
    <location>
        <begin position="17"/>
        <end position="50"/>
    </location>
</feature>
<comment type="caution">
    <text evidence="2">The sequence shown here is derived from an EMBL/GenBank/DDBJ whole genome shotgun (WGS) entry which is preliminary data.</text>
</comment>
<evidence type="ECO:0000256" key="1">
    <source>
        <dbReference type="SAM" id="MobiDB-lite"/>
    </source>
</evidence>
<protein>
    <submittedName>
        <fullName evidence="2">Uncharacterized protein</fullName>
    </submittedName>
</protein>
<dbReference type="EMBL" id="BKCJ011654440">
    <property type="protein sequence ID" value="GFD45654.1"/>
    <property type="molecule type" value="Genomic_DNA"/>
</dbReference>
<feature type="non-terminal residue" evidence="2">
    <location>
        <position position="76"/>
    </location>
</feature>
<evidence type="ECO:0000313" key="2">
    <source>
        <dbReference type="EMBL" id="GFD45654.1"/>
    </source>
</evidence>
<name>A0A699WMG4_TANCI</name>
<accession>A0A699WMG4</accession>
<proteinExistence type="predicted"/>
<gene>
    <name evidence="2" type="ORF">Tci_917623</name>
</gene>
<feature type="non-terminal residue" evidence="2">
    <location>
        <position position="1"/>
    </location>
</feature>
<dbReference type="AlphaFoldDB" id="A0A699WMG4"/>
<organism evidence="2">
    <name type="scientific">Tanacetum cinerariifolium</name>
    <name type="common">Dalmatian daisy</name>
    <name type="synonym">Chrysanthemum cinerariifolium</name>
    <dbReference type="NCBI Taxonomy" id="118510"/>
    <lineage>
        <taxon>Eukaryota</taxon>
        <taxon>Viridiplantae</taxon>
        <taxon>Streptophyta</taxon>
        <taxon>Embryophyta</taxon>
        <taxon>Tracheophyta</taxon>
        <taxon>Spermatophyta</taxon>
        <taxon>Magnoliopsida</taxon>
        <taxon>eudicotyledons</taxon>
        <taxon>Gunneridae</taxon>
        <taxon>Pentapetalae</taxon>
        <taxon>asterids</taxon>
        <taxon>campanulids</taxon>
        <taxon>Asterales</taxon>
        <taxon>Asteraceae</taxon>
        <taxon>Asteroideae</taxon>
        <taxon>Anthemideae</taxon>
        <taxon>Anthemidinae</taxon>
        <taxon>Tanacetum</taxon>
    </lineage>
</organism>
<sequence>DGVSMMPEDPYAYVEAGIDDDDDEEEEESSRDDADDEEEDEGENEEEEEEHLALAESIPPLAYRTIARMFIRAQTP</sequence>